<dbReference type="Proteomes" id="UP000027463">
    <property type="component" value="Unassembled WGS sequence"/>
</dbReference>
<keyword evidence="2" id="KW-1185">Reference proteome</keyword>
<reference evidence="1 2" key="1">
    <citation type="submission" date="2013-07" db="EMBL/GenBank/DDBJ databases">
        <title>Thalassospira permensis NBRC 106175 Genome Sequencing.</title>
        <authorList>
            <person name="Lai Q."/>
            <person name="Shao Z."/>
        </authorList>
    </citation>
    <scope>NUCLEOTIDE SEQUENCE [LARGE SCALE GENOMIC DNA]</scope>
    <source>
        <strain evidence="1 2">NBRC 106175</strain>
    </source>
</reference>
<accession>A0ABR4TVQ2</accession>
<sequence>MCGLLKLVKAKLIFAHYVDMKTLGISKEL</sequence>
<gene>
    <name evidence="1" type="ORF">SMB34_01475</name>
</gene>
<name>A0ABR4TVQ2_9PROT</name>
<protein>
    <submittedName>
        <fullName evidence="1">Uncharacterized protein</fullName>
    </submittedName>
</protein>
<organism evidence="1 2">
    <name type="scientific">Thalassospira permensis NBRC 106175</name>
    <dbReference type="NCBI Taxonomy" id="1353532"/>
    <lineage>
        <taxon>Bacteria</taxon>
        <taxon>Pseudomonadati</taxon>
        <taxon>Pseudomonadota</taxon>
        <taxon>Alphaproteobacteria</taxon>
        <taxon>Rhodospirillales</taxon>
        <taxon>Thalassospiraceae</taxon>
        <taxon>Thalassospira</taxon>
    </lineage>
</organism>
<evidence type="ECO:0000313" key="1">
    <source>
        <dbReference type="EMBL" id="KEO59683.1"/>
    </source>
</evidence>
<proteinExistence type="predicted"/>
<comment type="caution">
    <text evidence="1">The sequence shown here is derived from an EMBL/GenBank/DDBJ whole genome shotgun (WGS) entry which is preliminary data.</text>
</comment>
<evidence type="ECO:0000313" key="2">
    <source>
        <dbReference type="Proteomes" id="UP000027463"/>
    </source>
</evidence>
<dbReference type="EMBL" id="AUNC01000001">
    <property type="protein sequence ID" value="KEO59683.1"/>
    <property type="molecule type" value="Genomic_DNA"/>
</dbReference>